<evidence type="ECO:0000259" key="1">
    <source>
        <dbReference type="Pfam" id="PF00248"/>
    </source>
</evidence>
<dbReference type="GO" id="GO:0005829">
    <property type="term" value="C:cytosol"/>
    <property type="evidence" value="ECO:0007669"/>
    <property type="project" value="TreeGrafter"/>
</dbReference>
<evidence type="ECO:0000313" key="2">
    <source>
        <dbReference type="EMBL" id="OGG45759.1"/>
    </source>
</evidence>
<dbReference type="SUPFAM" id="SSF51430">
    <property type="entry name" value="NAD(P)-linked oxidoreductase"/>
    <property type="match status" value="1"/>
</dbReference>
<dbReference type="EMBL" id="MFKF01000366">
    <property type="protein sequence ID" value="OGG45759.1"/>
    <property type="molecule type" value="Genomic_DNA"/>
</dbReference>
<dbReference type="GO" id="GO:0016491">
    <property type="term" value="F:oxidoreductase activity"/>
    <property type="evidence" value="ECO:0007669"/>
    <property type="project" value="InterPro"/>
</dbReference>
<dbReference type="InterPro" id="IPR036812">
    <property type="entry name" value="NAD(P)_OxRdtase_dom_sf"/>
</dbReference>
<dbReference type="CDD" id="cd19105">
    <property type="entry name" value="AKR_unchar"/>
    <property type="match status" value="1"/>
</dbReference>
<organism evidence="2 3">
    <name type="scientific">Handelsmanbacteria sp. (strain RIFCSPLOWO2_12_FULL_64_10)</name>
    <dbReference type="NCBI Taxonomy" id="1817868"/>
    <lineage>
        <taxon>Bacteria</taxon>
        <taxon>Candidatus Handelsmaniibacteriota</taxon>
    </lineage>
</organism>
<protein>
    <recommendedName>
        <fullName evidence="1">NADP-dependent oxidoreductase domain-containing protein</fullName>
    </recommendedName>
</protein>
<name>A0A1F6C9B0_HANXR</name>
<dbReference type="Pfam" id="PF00248">
    <property type="entry name" value="Aldo_ket_red"/>
    <property type="match status" value="1"/>
</dbReference>
<comment type="caution">
    <text evidence="2">The sequence shown here is derived from an EMBL/GenBank/DDBJ whole genome shotgun (WGS) entry which is preliminary data.</text>
</comment>
<dbReference type="Gene3D" id="3.20.20.100">
    <property type="entry name" value="NADP-dependent oxidoreductase domain"/>
    <property type="match status" value="1"/>
</dbReference>
<dbReference type="PANTHER" id="PTHR42686">
    <property type="entry name" value="GH17980P-RELATED"/>
    <property type="match status" value="1"/>
</dbReference>
<dbReference type="InterPro" id="IPR023210">
    <property type="entry name" value="NADP_OxRdtase_dom"/>
</dbReference>
<reference evidence="2 3" key="1">
    <citation type="journal article" date="2016" name="Nat. Commun.">
        <title>Thousands of microbial genomes shed light on interconnected biogeochemical processes in an aquifer system.</title>
        <authorList>
            <person name="Anantharaman K."/>
            <person name="Brown C.T."/>
            <person name="Hug L.A."/>
            <person name="Sharon I."/>
            <person name="Castelle C.J."/>
            <person name="Probst A.J."/>
            <person name="Thomas B.C."/>
            <person name="Singh A."/>
            <person name="Wilkins M.J."/>
            <person name="Karaoz U."/>
            <person name="Brodie E.L."/>
            <person name="Williams K.H."/>
            <person name="Hubbard S.S."/>
            <person name="Banfield J.F."/>
        </authorList>
    </citation>
    <scope>NUCLEOTIDE SEQUENCE [LARGE SCALE GENOMIC DNA]</scope>
    <source>
        <strain evidence="3">RIFCSPLOWO2_12_FULL_64_10</strain>
    </source>
</reference>
<evidence type="ECO:0000313" key="3">
    <source>
        <dbReference type="Proteomes" id="UP000178606"/>
    </source>
</evidence>
<dbReference type="AlphaFoldDB" id="A0A1F6C9B0"/>
<feature type="domain" description="NADP-dependent oxidoreductase" evidence="1">
    <location>
        <begin position="26"/>
        <end position="305"/>
    </location>
</feature>
<dbReference type="Proteomes" id="UP000178606">
    <property type="component" value="Unassembled WGS sequence"/>
</dbReference>
<sequence>MKFRTLGRTGLKVSVVSYGSGGPSNLGQRTGLTDADQDALVRRALDLGINLIDTSSGYGRSEEILGRALKGVPRDAYLMATKWNPCDRDTPKTDPQDLVQSVERSLSRMGLEVIDLMQFHGVVPSIYRTVVERFYGTLKRLQEQGKVRFIGFSERFFADPRHEAVETALGQDGDLWDTIMLKYGVLNQCAARRALPLAQEKNVGILNMASVRVKLTRPEELGALMAEWKAKGFIPRDALPEKDPLGFLAHGEVDSVVSAGYKFALEPPAISTVITGTSRVDNLERNVAALLGPPLPEADGQRLRALFGSLEEAA</sequence>
<dbReference type="PANTHER" id="PTHR42686:SF1">
    <property type="entry name" value="GH17980P-RELATED"/>
    <property type="match status" value="1"/>
</dbReference>
<dbReference type="InterPro" id="IPR020471">
    <property type="entry name" value="AKR"/>
</dbReference>
<gene>
    <name evidence="2" type="ORF">A3F84_12210</name>
</gene>
<accession>A0A1F6C9B0</accession>
<proteinExistence type="predicted"/>